<name>A0A0D2AGH9_9PEZI</name>
<dbReference type="PRINTS" id="PR00099">
    <property type="entry name" value="CPSGATASE"/>
</dbReference>
<dbReference type="InterPro" id="IPR006221">
    <property type="entry name" value="TrpG/PapA_dom"/>
</dbReference>
<dbReference type="GO" id="GO:0000162">
    <property type="term" value="P:L-tryptophan biosynthetic process"/>
    <property type="evidence" value="ECO:0007669"/>
    <property type="project" value="TreeGrafter"/>
</dbReference>
<dbReference type="STRING" id="253628.A0A0D2AGH9"/>
<dbReference type="SUPFAM" id="SSF56322">
    <property type="entry name" value="ADC synthase"/>
    <property type="match status" value="1"/>
</dbReference>
<dbReference type="Pfam" id="PF00425">
    <property type="entry name" value="Chorismate_bind"/>
    <property type="match status" value="1"/>
</dbReference>
<dbReference type="GO" id="GO:0008153">
    <property type="term" value="P:4-aminobenzoate biosynthetic process"/>
    <property type="evidence" value="ECO:0007669"/>
    <property type="project" value="TreeGrafter"/>
</dbReference>
<dbReference type="NCBIfam" id="TIGR00566">
    <property type="entry name" value="trpG_papA"/>
    <property type="match status" value="1"/>
</dbReference>
<dbReference type="InterPro" id="IPR029062">
    <property type="entry name" value="Class_I_gatase-like"/>
</dbReference>
<proteinExistence type="inferred from homology"/>
<comment type="catalytic activity">
    <reaction evidence="1">
        <text>chorismate + L-glutamine = 4-amino-4-deoxychorismate + L-glutamate</text>
        <dbReference type="Rhea" id="RHEA:11672"/>
        <dbReference type="ChEBI" id="CHEBI:29748"/>
        <dbReference type="ChEBI" id="CHEBI:29985"/>
        <dbReference type="ChEBI" id="CHEBI:58359"/>
        <dbReference type="ChEBI" id="CHEBI:58406"/>
        <dbReference type="EC" id="2.6.1.85"/>
    </reaction>
</comment>
<keyword evidence="14" id="KW-1185">Reference proteome</keyword>
<dbReference type="Gene3D" id="3.60.120.10">
    <property type="entry name" value="Anthranilate synthase"/>
    <property type="match status" value="1"/>
</dbReference>
<evidence type="ECO:0000256" key="5">
    <source>
        <dbReference type="ARBA" id="ARBA00022679"/>
    </source>
</evidence>
<evidence type="ECO:0000256" key="6">
    <source>
        <dbReference type="ARBA" id="ARBA00022909"/>
    </source>
</evidence>
<dbReference type="AlphaFoldDB" id="A0A0D2AGH9"/>
<dbReference type="InterPro" id="IPR005801">
    <property type="entry name" value="ADC_synthase"/>
</dbReference>
<dbReference type="Pfam" id="PF00117">
    <property type="entry name" value="GATase"/>
    <property type="match status" value="1"/>
</dbReference>
<dbReference type="SUPFAM" id="SSF52317">
    <property type="entry name" value="Class I glutamine amidotransferase-like"/>
    <property type="match status" value="1"/>
</dbReference>
<organism evidence="13 14">
    <name type="scientific">Verruconis gallopava</name>
    <dbReference type="NCBI Taxonomy" id="253628"/>
    <lineage>
        <taxon>Eukaryota</taxon>
        <taxon>Fungi</taxon>
        <taxon>Dikarya</taxon>
        <taxon>Ascomycota</taxon>
        <taxon>Pezizomycotina</taxon>
        <taxon>Dothideomycetes</taxon>
        <taxon>Pleosporomycetidae</taxon>
        <taxon>Venturiales</taxon>
        <taxon>Sympoventuriaceae</taxon>
        <taxon>Verruconis</taxon>
    </lineage>
</organism>
<dbReference type="InterPro" id="IPR015890">
    <property type="entry name" value="Chorismate_C"/>
</dbReference>
<gene>
    <name evidence="13" type="ORF">PV09_03199</name>
</gene>
<dbReference type="InterPro" id="IPR006805">
    <property type="entry name" value="Anth_synth_I_N"/>
</dbReference>
<dbReference type="PRINTS" id="PR00097">
    <property type="entry name" value="ANTSNTHASEII"/>
</dbReference>
<protein>
    <recommendedName>
        <fullName evidence="4">aminodeoxychorismate synthase</fullName>
        <ecNumber evidence="4">2.6.1.85</ecNumber>
    </recommendedName>
    <alternativeName>
        <fullName evidence="8">Para-aminobenzoate synthase</fullName>
    </alternativeName>
    <alternativeName>
        <fullName evidence="9">p-aminobenzoic acid synthase</fullName>
    </alternativeName>
</protein>
<evidence type="ECO:0000256" key="2">
    <source>
        <dbReference type="ARBA" id="ARBA00005009"/>
    </source>
</evidence>
<dbReference type="UniPathway" id="UPA00077">
    <property type="reaction ID" value="UER00149"/>
</dbReference>
<comment type="pathway">
    <text evidence="2">Cofactor biosynthesis; tetrahydrofolate biosynthesis; 4-aminobenzoate from chorismate: step 1/2.</text>
</comment>
<dbReference type="PRINTS" id="PR00096">
    <property type="entry name" value="GATASE"/>
</dbReference>
<feature type="domain" description="Anthranilate synthase component I N-terminal" evidence="12">
    <location>
        <begin position="297"/>
        <end position="438"/>
    </location>
</feature>
<dbReference type="VEuPathDB" id="FungiDB:PV09_03199"/>
<dbReference type="EMBL" id="KN847536">
    <property type="protein sequence ID" value="KIW06018.1"/>
    <property type="molecule type" value="Genomic_DNA"/>
</dbReference>
<evidence type="ECO:0000259" key="10">
    <source>
        <dbReference type="Pfam" id="PF00117"/>
    </source>
</evidence>
<dbReference type="EC" id="2.6.1.85" evidence="4"/>
<accession>A0A0D2AGH9</accession>
<evidence type="ECO:0000256" key="3">
    <source>
        <dbReference type="ARBA" id="ARBA00005970"/>
    </source>
</evidence>
<evidence type="ECO:0000256" key="4">
    <source>
        <dbReference type="ARBA" id="ARBA00013139"/>
    </source>
</evidence>
<dbReference type="HOGENOM" id="CLU_006493_0_2_1"/>
<dbReference type="GO" id="GO:0005737">
    <property type="term" value="C:cytoplasm"/>
    <property type="evidence" value="ECO:0007669"/>
    <property type="project" value="TreeGrafter"/>
</dbReference>
<comment type="similarity">
    <text evidence="3">In the C-terminal section; belongs to the anthranilate synthase component I family.</text>
</comment>
<dbReference type="PANTHER" id="PTHR11236">
    <property type="entry name" value="AMINOBENZOATE/ANTHRANILATE SYNTHASE"/>
    <property type="match status" value="1"/>
</dbReference>
<evidence type="ECO:0000256" key="9">
    <source>
        <dbReference type="ARBA" id="ARBA00031904"/>
    </source>
</evidence>
<evidence type="ECO:0000313" key="13">
    <source>
        <dbReference type="EMBL" id="KIW06018.1"/>
    </source>
</evidence>
<keyword evidence="5" id="KW-0808">Transferase</keyword>
<dbReference type="PROSITE" id="PS51273">
    <property type="entry name" value="GATASE_TYPE_1"/>
    <property type="match status" value="1"/>
</dbReference>
<dbReference type="GO" id="GO:0046820">
    <property type="term" value="F:4-amino-4-deoxychorismate synthase activity"/>
    <property type="evidence" value="ECO:0007669"/>
    <property type="project" value="UniProtKB-EC"/>
</dbReference>
<dbReference type="OrthoDB" id="64220at2759"/>
<dbReference type="GO" id="GO:0046656">
    <property type="term" value="P:folic acid biosynthetic process"/>
    <property type="evidence" value="ECO:0007669"/>
    <property type="project" value="UniProtKB-KW"/>
</dbReference>
<dbReference type="GeneID" id="27311172"/>
<dbReference type="CDD" id="cd01743">
    <property type="entry name" value="GATase1_Anthranilate_Synthase"/>
    <property type="match status" value="1"/>
</dbReference>
<keyword evidence="6" id="KW-0289">Folate biosynthesis</keyword>
<dbReference type="PANTHER" id="PTHR11236:SF18">
    <property type="entry name" value="AMINODEOXYCHORISMATE SYNTHASE"/>
    <property type="match status" value="1"/>
</dbReference>
<sequence length="781" mass="87948">MQKFEESTLRVLIIDHYDSYTKNILQLFQARNDPYSPRWEPVIIRYDEYSWREFTTSVLPEFDAIILSPGPGRPDREADFGFNSRLIREADVPILGICLGHQGIGASLGAKIVHAPSIKHGQVSQIQHDGSSLFKGLPQTISGVQYNSLVLDPNTIPSDLVVSAWTSCETDASEKVLMGLRHCEKPIYGVQWHPESICSTYGHEIMENFRSIVMNFWNLDPDRLRRRASRLSQTHVLREIGSETIITSKTSHSSEKEAEYRSQVLTTKNAYSVMSVDLDGDLLPEIVFDSLIKNSSQNGEAWLDSAKNRDQHSRYSYLASGIFSLSYSTRSKTVTLFRDGAPKSPISLNVSFWQWFNTFQEEIRCNTQYKPHEEQDHHNKATLQVGFIGYFGYEMKRESLAGYCWSPSDSSAKQAHPDAQFLFAQNVLRFDHQEKKWRLYGLVRLGDSDPIASYTKFESPIVQNKQQLDAYIRSAKALFNSPIFPRKVSETLPKFLSADSMNHYISSISRVRSAIKEGESYEMTLTTEFRAQLNGHDPFNLYRGLRERNPAPYSAFMNFPATEVTILSSSPERFISISGQGAVEMKPIKGTVAVSKNPEQDALQKHHLATDVKELAENLMIVDLIRNDLHGISHASSIKVPKLMQVESYETVHQLVTTIQSQVRPGVGAVQAIQSVFPPGSMTGAPKLRSVQILDTLEQKERGIYSGCLGYFCVSGATDQSVIIRTVVRTGNDLNIGAGGAITWLSNAQKEWEEVLIKARAVADIEIVQRRADSLDPFIRE</sequence>
<evidence type="ECO:0000313" key="14">
    <source>
        <dbReference type="Proteomes" id="UP000053259"/>
    </source>
</evidence>
<dbReference type="FunCoup" id="A0A0D2AGH9">
    <property type="interactions" value="169"/>
</dbReference>
<dbReference type="Pfam" id="PF04715">
    <property type="entry name" value="Anth_synt_I_N"/>
    <property type="match status" value="1"/>
</dbReference>
<keyword evidence="7" id="KW-0315">Glutamine amidotransferase</keyword>
<feature type="domain" description="Chorismate-utilising enzyme C-terminal" evidence="11">
    <location>
        <begin position="502"/>
        <end position="758"/>
    </location>
</feature>
<dbReference type="GO" id="GO:0046654">
    <property type="term" value="P:tetrahydrofolate biosynthetic process"/>
    <property type="evidence" value="ECO:0007669"/>
    <property type="project" value="UniProtKB-UniPathway"/>
</dbReference>
<dbReference type="RefSeq" id="XP_016215887.1">
    <property type="nucleotide sequence ID" value="XM_016356364.1"/>
</dbReference>
<feature type="domain" description="Glutamine amidotransferase" evidence="10">
    <location>
        <begin position="12"/>
        <end position="209"/>
    </location>
</feature>
<evidence type="ECO:0000256" key="7">
    <source>
        <dbReference type="ARBA" id="ARBA00022962"/>
    </source>
</evidence>
<reference evidence="13 14" key="1">
    <citation type="submission" date="2015-01" db="EMBL/GenBank/DDBJ databases">
        <title>The Genome Sequence of Ochroconis gallopava CBS43764.</title>
        <authorList>
            <consortium name="The Broad Institute Genomics Platform"/>
            <person name="Cuomo C."/>
            <person name="de Hoog S."/>
            <person name="Gorbushina A."/>
            <person name="Stielow B."/>
            <person name="Teixiera M."/>
            <person name="Abouelleil A."/>
            <person name="Chapman S.B."/>
            <person name="Priest M."/>
            <person name="Young S.K."/>
            <person name="Wortman J."/>
            <person name="Nusbaum C."/>
            <person name="Birren B."/>
        </authorList>
    </citation>
    <scope>NUCLEOTIDE SEQUENCE [LARGE SCALE GENOMIC DNA]</scope>
    <source>
        <strain evidence="13 14">CBS 43764</strain>
    </source>
</reference>
<dbReference type="InterPro" id="IPR017926">
    <property type="entry name" value="GATASE"/>
</dbReference>
<dbReference type="Proteomes" id="UP000053259">
    <property type="component" value="Unassembled WGS sequence"/>
</dbReference>
<dbReference type="InParanoid" id="A0A0D2AGH9"/>
<evidence type="ECO:0000259" key="11">
    <source>
        <dbReference type="Pfam" id="PF00425"/>
    </source>
</evidence>
<evidence type="ECO:0000259" key="12">
    <source>
        <dbReference type="Pfam" id="PF04715"/>
    </source>
</evidence>
<dbReference type="Gene3D" id="3.40.50.880">
    <property type="match status" value="1"/>
</dbReference>
<dbReference type="InterPro" id="IPR019999">
    <property type="entry name" value="Anth_synth_I-like"/>
</dbReference>
<evidence type="ECO:0000256" key="8">
    <source>
        <dbReference type="ARBA" id="ARBA00031329"/>
    </source>
</evidence>
<evidence type="ECO:0000256" key="1">
    <source>
        <dbReference type="ARBA" id="ARBA00001000"/>
    </source>
</evidence>